<organism evidence="2 3">
    <name type="scientific">Succinivibrio dextrinosolvens</name>
    <dbReference type="NCBI Taxonomy" id="83771"/>
    <lineage>
        <taxon>Bacteria</taxon>
        <taxon>Pseudomonadati</taxon>
        <taxon>Pseudomonadota</taxon>
        <taxon>Gammaproteobacteria</taxon>
        <taxon>Aeromonadales</taxon>
        <taxon>Succinivibrionaceae</taxon>
        <taxon>Succinivibrio</taxon>
    </lineage>
</organism>
<name>A0A662Z9B0_9GAMM</name>
<sequence>MSDISIKGAISSLFGVSRSVFTGVDNTVNNEEEKDVIKAEDNKDPKEKIEQESLLHKNDKSLQSLSERSKDKAAENKEISKVLQERNEKLAQERMYALNQQNIGLSFSFDDSENTLVRVTDMNTKKLVRQIPSEEFLEFAEKLDKMIEENQSSLSLDKDEVKGLLFDDKV</sequence>
<protein>
    <submittedName>
        <fullName evidence="2">Uncharacterized conserved protein, FlaG/YvyC family</fullName>
    </submittedName>
</protein>
<feature type="region of interest" description="Disordered" evidence="1">
    <location>
        <begin position="25"/>
        <end position="81"/>
    </location>
</feature>
<reference evidence="2 3" key="1">
    <citation type="submission" date="2016-10" db="EMBL/GenBank/DDBJ databases">
        <authorList>
            <person name="Varghese N."/>
            <person name="Submissions S."/>
        </authorList>
    </citation>
    <scope>NUCLEOTIDE SEQUENCE [LARGE SCALE GENOMIC DNA]</scope>
    <source>
        <strain evidence="2 3">22B</strain>
    </source>
</reference>
<gene>
    <name evidence="2" type="ORF">SAMN04487865_101120</name>
</gene>
<dbReference type="Pfam" id="PF03646">
    <property type="entry name" value="FlaG"/>
    <property type="match status" value="1"/>
</dbReference>
<dbReference type="Gene3D" id="3.30.160.170">
    <property type="entry name" value="FlaG-like"/>
    <property type="match status" value="1"/>
</dbReference>
<keyword evidence="3" id="KW-1185">Reference proteome</keyword>
<evidence type="ECO:0000256" key="1">
    <source>
        <dbReference type="SAM" id="MobiDB-lite"/>
    </source>
</evidence>
<proteinExistence type="predicted"/>
<dbReference type="PANTHER" id="PTHR37166">
    <property type="entry name" value="PROTEIN FLAG"/>
    <property type="match status" value="1"/>
</dbReference>
<dbReference type="PANTHER" id="PTHR37166:SF1">
    <property type="entry name" value="PROTEIN FLAG"/>
    <property type="match status" value="1"/>
</dbReference>
<dbReference type="SUPFAM" id="SSF160214">
    <property type="entry name" value="FlaG-like"/>
    <property type="match status" value="1"/>
</dbReference>
<feature type="compositionally biased region" description="Basic and acidic residues" evidence="1">
    <location>
        <begin position="67"/>
        <end position="81"/>
    </location>
</feature>
<dbReference type="RefSeq" id="WP_083396885.1">
    <property type="nucleotide sequence ID" value="NZ_CP047056.1"/>
</dbReference>
<dbReference type="InterPro" id="IPR035924">
    <property type="entry name" value="FlaG-like_sf"/>
</dbReference>
<evidence type="ECO:0000313" key="2">
    <source>
        <dbReference type="EMBL" id="SFJ97568.1"/>
    </source>
</evidence>
<dbReference type="InterPro" id="IPR005186">
    <property type="entry name" value="FlaG"/>
</dbReference>
<dbReference type="OrthoDB" id="6388605at2"/>
<dbReference type="AlphaFoldDB" id="A0A662Z9B0"/>
<evidence type="ECO:0000313" key="3">
    <source>
        <dbReference type="Proteomes" id="UP000243374"/>
    </source>
</evidence>
<accession>A0A662Z9B0</accession>
<feature type="compositionally biased region" description="Basic and acidic residues" evidence="1">
    <location>
        <begin position="35"/>
        <end position="60"/>
    </location>
</feature>
<dbReference type="Proteomes" id="UP000243374">
    <property type="component" value="Unassembled WGS sequence"/>
</dbReference>
<dbReference type="EMBL" id="FOSF01000011">
    <property type="protein sequence ID" value="SFJ97568.1"/>
    <property type="molecule type" value="Genomic_DNA"/>
</dbReference>